<dbReference type="RefSeq" id="WP_220333304.1">
    <property type="nucleotide sequence ID" value="NZ_JAEUAK010000002.1"/>
</dbReference>
<gene>
    <name evidence="2" type="ORF">JNB85_05125</name>
</gene>
<feature type="compositionally biased region" description="Basic and acidic residues" evidence="1">
    <location>
        <begin position="68"/>
        <end position="77"/>
    </location>
</feature>
<feature type="compositionally biased region" description="Pro residues" evidence="1">
    <location>
        <begin position="56"/>
        <end position="67"/>
    </location>
</feature>
<dbReference type="EMBL" id="JAEUAK010000002">
    <property type="protein sequence ID" value="MBW9051797.1"/>
    <property type="molecule type" value="Genomic_DNA"/>
</dbReference>
<dbReference type="Proteomes" id="UP000717752">
    <property type="component" value="Unassembled WGS sequence"/>
</dbReference>
<comment type="caution">
    <text evidence="2">The sequence shown here is derived from an EMBL/GenBank/DDBJ whole genome shotgun (WGS) entry which is preliminary data.</text>
</comment>
<evidence type="ECO:0000256" key="1">
    <source>
        <dbReference type="SAM" id="MobiDB-lite"/>
    </source>
</evidence>
<reference evidence="2 3" key="1">
    <citation type="journal article" date="2021" name="MBio">
        <title>Poor Competitiveness of Bradyrhizobium in Pigeon Pea Root Colonization in Indian Soils.</title>
        <authorList>
            <person name="Chalasani D."/>
            <person name="Basu A."/>
            <person name="Pullabhotla S.V.S.R.N."/>
            <person name="Jorrin B."/>
            <person name="Neal A.L."/>
            <person name="Poole P.S."/>
            <person name="Podile A.R."/>
            <person name="Tkacz A."/>
        </authorList>
    </citation>
    <scope>NUCLEOTIDE SEQUENCE [LARGE SCALE GENOMIC DNA]</scope>
    <source>
        <strain evidence="2 3">HU56</strain>
    </source>
</reference>
<sequence>MLKEDISRAKKLALILTLFFGVTISYAKFTGLFPPPDLHDESKYGPPGWFSSFDLGPPPFPHPPESPPVDRSHDIPV</sequence>
<evidence type="ECO:0000313" key="2">
    <source>
        <dbReference type="EMBL" id="MBW9051797.1"/>
    </source>
</evidence>
<keyword evidence="3" id="KW-1185">Reference proteome</keyword>
<organism evidence="2 3">
    <name type="scientific">Rhizobium mesosinicum</name>
    <dbReference type="NCBI Taxonomy" id="335017"/>
    <lineage>
        <taxon>Bacteria</taxon>
        <taxon>Pseudomonadati</taxon>
        <taxon>Pseudomonadota</taxon>
        <taxon>Alphaproteobacteria</taxon>
        <taxon>Hyphomicrobiales</taxon>
        <taxon>Rhizobiaceae</taxon>
        <taxon>Rhizobium/Agrobacterium group</taxon>
        <taxon>Rhizobium</taxon>
    </lineage>
</organism>
<accession>A0ABS7GPR9</accession>
<feature type="region of interest" description="Disordered" evidence="1">
    <location>
        <begin position="55"/>
        <end position="77"/>
    </location>
</feature>
<proteinExistence type="predicted"/>
<name>A0ABS7GPR9_9HYPH</name>
<protein>
    <submittedName>
        <fullName evidence="2">Uncharacterized protein</fullName>
    </submittedName>
</protein>
<evidence type="ECO:0000313" key="3">
    <source>
        <dbReference type="Proteomes" id="UP000717752"/>
    </source>
</evidence>